<keyword evidence="5" id="KW-0175">Coiled coil</keyword>
<dbReference type="GO" id="GO:0003724">
    <property type="term" value="F:RNA helicase activity"/>
    <property type="evidence" value="ECO:0007669"/>
    <property type="project" value="UniProtKB-EC"/>
</dbReference>
<keyword evidence="2 4" id="KW-0378">Hydrolase</keyword>
<evidence type="ECO:0000256" key="6">
    <source>
        <dbReference type="SAM" id="MobiDB-lite"/>
    </source>
</evidence>
<dbReference type="PANTHER" id="PTHR24031">
    <property type="entry name" value="RNA HELICASE"/>
    <property type="match status" value="1"/>
</dbReference>
<dbReference type="InterPro" id="IPR011545">
    <property type="entry name" value="DEAD/DEAH_box_helicase_dom"/>
</dbReference>
<dbReference type="AlphaFoldDB" id="A0A9P8K8V5"/>
<feature type="compositionally biased region" description="Low complexity" evidence="6">
    <location>
        <begin position="290"/>
        <end position="313"/>
    </location>
</feature>
<name>A0A9P8K8V5_AURME</name>
<accession>A0A9P8K8V5</accession>
<feature type="non-terminal residue" evidence="8">
    <location>
        <position position="740"/>
    </location>
</feature>
<reference evidence="8" key="2">
    <citation type="submission" date="2021-08" db="EMBL/GenBank/DDBJ databases">
        <authorList>
            <person name="Gostincar C."/>
            <person name="Sun X."/>
            <person name="Song Z."/>
            <person name="Gunde-Cimerman N."/>
        </authorList>
    </citation>
    <scope>NUCLEOTIDE SEQUENCE</scope>
    <source>
        <strain evidence="8">EXF-8016</strain>
    </source>
</reference>
<keyword evidence="4" id="KW-0347">Helicase</keyword>
<dbReference type="Proteomes" id="UP000767238">
    <property type="component" value="Unassembled WGS sequence"/>
</dbReference>
<evidence type="ECO:0000256" key="4">
    <source>
        <dbReference type="RuleBase" id="RU365068"/>
    </source>
</evidence>
<comment type="similarity">
    <text evidence="4">Belongs to the DEAD box helicase family.</text>
</comment>
<dbReference type="EMBL" id="JAHFYH010000007">
    <property type="protein sequence ID" value="KAH0229679.1"/>
    <property type="molecule type" value="Genomic_DNA"/>
</dbReference>
<dbReference type="EC" id="3.6.4.13" evidence="4"/>
<dbReference type="Gene3D" id="3.40.50.300">
    <property type="entry name" value="P-loop containing nucleotide triphosphate hydrolases"/>
    <property type="match status" value="2"/>
</dbReference>
<comment type="function">
    <text evidence="4">RNA helicase.</text>
</comment>
<feature type="compositionally biased region" description="Polar residues" evidence="6">
    <location>
        <begin position="108"/>
        <end position="118"/>
    </location>
</feature>
<comment type="domain">
    <text evidence="4">The Q motif is unique to and characteristic of the DEAD box family of RNA helicases and controls ATP binding and hydrolysis.</text>
</comment>
<dbReference type="Pfam" id="PF00270">
    <property type="entry name" value="DEAD"/>
    <property type="match status" value="1"/>
</dbReference>
<gene>
    <name evidence="8" type="ORF">KCV03_g1659</name>
</gene>
<feature type="compositionally biased region" description="Low complexity" evidence="6">
    <location>
        <begin position="126"/>
        <end position="135"/>
    </location>
</feature>
<keyword evidence="4" id="KW-0694">RNA-binding</keyword>
<evidence type="ECO:0000256" key="2">
    <source>
        <dbReference type="ARBA" id="ARBA00022801"/>
    </source>
</evidence>
<dbReference type="OrthoDB" id="3890043at2759"/>
<evidence type="ECO:0000313" key="9">
    <source>
        <dbReference type="Proteomes" id="UP000767238"/>
    </source>
</evidence>
<evidence type="ECO:0000313" key="8">
    <source>
        <dbReference type="EMBL" id="KAH0229679.1"/>
    </source>
</evidence>
<organism evidence="8 9">
    <name type="scientific">Aureobasidium melanogenum</name>
    <name type="common">Aureobasidium pullulans var. melanogenum</name>
    <dbReference type="NCBI Taxonomy" id="46634"/>
    <lineage>
        <taxon>Eukaryota</taxon>
        <taxon>Fungi</taxon>
        <taxon>Dikarya</taxon>
        <taxon>Ascomycota</taxon>
        <taxon>Pezizomycotina</taxon>
        <taxon>Dothideomycetes</taxon>
        <taxon>Dothideomycetidae</taxon>
        <taxon>Dothideales</taxon>
        <taxon>Saccotheciaceae</taxon>
        <taxon>Aureobasidium</taxon>
    </lineage>
</organism>
<protein>
    <recommendedName>
        <fullName evidence="4">ATP-dependent RNA helicase</fullName>
        <ecNumber evidence="4">3.6.4.13</ecNumber>
    </recommendedName>
</protein>
<sequence>MADPLDANSLARSAAANTHGQRRFVGTTSQVQRLAIAVRTNEQPPINDDDSPALLFRHGTKRKRRVSDSSASENVSAPSNFLGTALVSASGPTTFAPSTSAPEIGPRPTTTAATSNKTVNRRTADDYAGAAGGRAAPRDLKMAPPLDAAQEARDGVNQTKAIMGAITGNLTQLQQTIEALGNDLKTAQEETSIAQEEARSMREDLVSARQEIQRLSSQLESEEASNKSLRERLRDLGNRFSTLEDTFRAGLGVFSTVYQKAQRLVLDTNDTRVDEAEVAQTDATASLKEPPLTSSSAPIPSTPTSAASNLSSLAEAPTPSASTESIPPTPDIDPADSIPPTIPPATEPSPASRSVTKVKSGTSGVIYEPPALPEQSYGVAIATTYLVTQIGESHEYAKLLSEQDKSGYVCPSAIILTSSGELASQMYTTFTQLVKGNGDKSSVIDSIKVTQNRGGDGRSLSLAALKTNLPTILVCTPGRLAHLIQQSKFKARLLHLLVVCQGPSLASAEFADKMQKIVAWASRSFERDSVLHQQLQQRYLTDFICDTNVTHIELGKPDLLAFKGKIKVQVCAFNAPGRSKHFVEKILPLHRNENILCMEFSQDRVVEFASECRKLKVAGQVFTTERDNSKTIQQFRNGQCKIMFTTPAGFEGLRYRNVKTAVIFASPCQSLYTDAYGQPRPGVYNRRTDLLRAAIESVGQAGEEATVYIFVGQGTAQPVKDDIAKVLGRAGYEVPRVLKP</sequence>
<feature type="coiled-coil region" evidence="5">
    <location>
        <begin position="170"/>
        <end position="246"/>
    </location>
</feature>
<comment type="caution">
    <text evidence="8">The sequence shown here is derived from an EMBL/GenBank/DDBJ whole genome shotgun (WGS) entry which is preliminary data.</text>
</comment>
<proteinExistence type="inferred from homology"/>
<reference evidence="8" key="1">
    <citation type="journal article" date="2021" name="J Fungi (Basel)">
        <title>Virulence traits and population genomics of the black yeast Aureobasidium melanogenum.</title>
        <authorList>
            <person name="Cernosa A."/>
            <person name="Sun X."/>
            <person name="Gostincar C."/>
            <person name="Fang C."/>
            <person name="Gunde-Cimerman N."/>
            <person name="Song Z."/>
        </authorList>
    </citation>
    <scope>NUCLEOTIDE SEQUENCE</scope>
    <source>
        <strain evidence="8">EXF-8016</strain>
    </source>
</reference>
<comment type="catalytic activity">
    <reaction evidence="4">
        <text>ATP + H2O = ADP + phosphate + H(+)</text>
        <dbReference type="Rhea" id="RHEA:13065"/>
        <dbReference type="ChEBI" id="CHEBI:15377"/>
        <dbReference type="ChEBI" id="CHEBI:15378"/>
        <dbReference type="ChEBI" id="CHEBI:30616"/>
        <dbReference type="ChEBI" id="CHEBI:43474"/>
        <dbReference type="ChEBI" id="CHEBI:456216"/>
        <dbReference type="EC" id="3.6.4.13"/>
    </reaction>
</comment>
<evidence type="ECO:0000256" key="3">
    <source>
        <dbReference type="ARBA" id="ARBA00022840"/>
    </source>
</evidence>
<evidence type="ECO:0000256" key="1">
    <source>
        <dbReference type="ARBA" id="ARBA00022741"/>
    </source>
</evidence>
<dbReference type="GO" id="GO:0016787">
    <property type="term" value="F:hydrolase activity"/>
    <property type="evidence" value="ECO:0007669"/>
    <property type="project" value="UniProtKB-KW"/>
</dbReference>
<dbReference type="GO" id="GO:0003723">
    <property type="term" value="F:RNA binding"/>
    <property type="evidence" value="ECO:0007669"/>
    <property type="project" value="UniProtKB-UniRule"/>
</dbReference>
<keyword evidence="1 4" id="KW-0547">Nucleotide-binding</keyword>
<feature type="domain" description="DEAD/DEAH-box helicase" evidence="7">
    <location>
        <begin position="410"/>
        <end position="513"/>
    </location>
</feature>
<keyword evidence="3 4" id="KW-0067">ATP-binding</keyword>
<dbReference type="GO" id="GO:0005524">
    <property type="term" value="F:ATP binding"/>
    <property type="evidence" value="ECO:0007669"/>
    <property type="project" value="UniProtKB-UniRule"/>
</dbReference>
<feature type="region of interest" description="Disordered" evidence="6">
    <location>
        <begin position="1"/>
        <end position="26"/>
    </location>
</feature>
<dbReference type="SUPFAM" id="SSF52540">
    <property type="entry name" value="P-loop containing nucleoside triphosphate hydrolases"/>
    <property type="match status" value="1"/>
</dbReference>
<evidence type="ECO:0000259" key="7">
    <source>
        <dbReference type="Pfam" id="PF00270"/>
    </source>
</evidence>
<feature type="region of interest" description="Disordered" evidence="6">
    <location>
        <begin position="281"/>
        <end position="357"/>
    </location>
</feature>
<dbReference type="InterPro" id="IPR027417">
    <property type="entry name" value="P-loop_NTPase"/>
</dbReference>
<evidence type="ECO:0000256" key="5">
    <source>
        <dbReference type="SAM" id="Coils"/>
    </source>
</evidence>
<feature type="region of interest" description="Disordered" evidence="6">
    <location>
        <begin position="93"/>
        <end position="140"/>
    </location>
</feature>